<evidence type="ECO:0000313" key="1">
    <source>
        <dbReference type="EMBL" id="QDV67000.1"/>
    </source>
</evidence>
<reference evidence="1 2" key="1">
    <citation type="submission" date="2019-02" db="EMBL/GenBank/DDBJ databases">
        <title>Deep-cultivation of Planctomycetes and their phenomic and genomic characterization uncovers novel biology.</title>
        <authorList>
            <person name="Wiegand S."/>
            <person name="Jogler M."/>
            <person name="Boedeker C."/>
            <person name="Pinto D."/>
            <person name="Vollmers J."/>
            <person name="Rivas-Marin E."/>
            <person name="Kohn T."/>
            <person name="Peeters S.H."/>
            <person name="Heuer A."/>
            <person name="Rast P."/>
            <person name="Oberbeckmann S."/>
            <person name="Bunk B."/>
            <person name="Jeske O."/>
            <person name="Meyerdierks A."/>
            <person name="Storesund J.E."/>
            <person name="Kallscheuer N."/>
            <person name="Luecker S."/>
            <person name="Lage O.M."/>
            <person name="Pohl T."/>
            <person name="Merkel B.J."/>
            <person name="Hornburger P."/>
            <person name="Mueller R.-W."/>
            <person name="Bruemmer F."/>
            <person name="Labrenz M."/>
            <person name="Spormann A.M."/>
            <person name="Op den Camp H."/>
            <person name="Overmann J."/>
            <person name="Amann R."/>
            <person name="Jetten M.S.M."/>
            <person name="Mascher T."/>
            <person name="Medema M.H."/>
            <person name="Devos D.P."/>
            <person name="Kaster A.-K."/>
            <person name="Ovreas L."/>
            <person name="Rohde M."/>
            <person name="Galperin M.Y."/>
            <person name="Jogler C."/>
        </authorList>
    </citation>
    <scope>NUCLEOTIDE SEQUENCE [LARGE SCALE GENOMIC DNA]</scope>
    <source>
        <strain evidence="1 2">Poly24</strain>
    </source>
</reference>
<evidence type="ECO:0000313" key="2">
    <source>
        <dbReference type="Proteomes" id="UP000315082"/>
    </source>
</evidence>
<dbReference type="Proteomes" id="UP000315082">
    <property type="component" value="Chromosome"/>
</dbReference>
<organism evidence="1 2">
    <name type="scientific">Rosistilla carotiformis</name>
    <dbReference type="NCBI Taxonomy" id="2528017"/>
    <lineage>
        <taxon>Bacteria</taxon>
        <taxon>Pseudomonadati</taxon>
        <taxon>Planctomycetota</taxon>
        <taxon>Planctomycetia</taxon>
        <taxon>Pirellulales</taxon>
        <taxon>Pirellulaceae</taxon>
        <taxon>Rosistilla</taxon>
    </lineage>
</organism>
<dbReference type="AlphaFoldDB" id="A0A518JN72"/>
<proteinExistence type="predicted"/>
<sequence length="106" mass="11849">MIWERCSFPLSGLGFDDAAGRLPLPRQYASDWRDSATVQPAFFQASGYNKLSPLQTYLGRRLFNRVGNAPRVNSDLSVKRGPMGTRLNEVARIAKLTEFDADRTIG</sequence>
<name>A0A518JN72_9BACT</name>
<dbReference type="EMBL" id="CP036348">
    <property type="protein sequence ID" value="QDV67000.1"/>
    <property type="molecule type" value="Genomic_DNA"/>
</dbReference>
<keyword evidence="2" id="KW-1185">Reference proteome</keyword>
<accession>A0A518JN72</accession>
<protein>
    <submittedName>
        <fullName evidence="1">Uncharacterized protein</fullName>
    </submittedName>
</protein>
<dbReference type="KEGG" id="rcf:Poly24_06910"/>
<gene>
    <name evidence="1" type="ORF">Poly24_06910</name>
</gene>